<keyword evidence="13" id="KW-1015">Disulfide bond</keyword>
<dbReference type="GO" id="GO:0008974">
    <property type="term" value="F:phosphoribulokinase activity"/>
    <property type="evidence" value="ECO:0007669"/>
    <property type="project" value="UniProtKB-EC"/>
</dbReference>
<evidence type="ECO:0000313" key="20">
    <source>
        <dbReference type="Proteomes" id="UP000011087"/>
    </source>
</evidence>
<dbReference type="FunFam" id="3.40.50.300:FF:000619">
    <property type="entry name" value="Phosphoribulokinase"/>
    <property type="match status" value="1"/>
</dbReference>
<reference evidence="20" key="2">
    <citation type="submission" date="2012-11" db="EMBL/GenBank/DDBJ databases">
        <authorList>
            <person name="Kuo A."/>
            <person name="Curtis B.A."/>
            <person name="Tanifuji G."/>
            <person name="Burki F."/>
            <person name="Gruber A."/>
            <person name="Irimia M."/>
            <person name="Maruyama S."/>
            <person name="Arias M.C."/>
            <person name="Ball S.G."/>
            <person name="Gile G.H."/>
            <person name="Hirakawa Y."/>
            <person name="Hopkins J.F."/>
            <person name="Rensing S.A."/>
            <person name="Schmutz J."/>
            <person name="Symeonidi A."/>
            <person name="Elias M."/>
            <person name="Eveleigh R.J."/>
            <person name="Herman E.K."/>
            <person name="Klute M.J."/>
            <person name="Nakayama T."/>
            <person name="Obornik M."/>
            <person name="Reyes-Prieto A."/>
            <person name="Armbrust E.V."/>
            <person name="Aves S.J."/>
            <person name="Beiko R.G."/>
            <person name="Coutinho P."/>
            <person name="Dacks J.B."/>
            <person name="Durnford D.G."/>
            <person name="Fast N.M."/>
            <person name="Green B.R."/>
            <person name="Grisdale C."/>
            <person name="Hempe F."/>
            <person name="Henrissat B."/>
            <person name="Hoppner M.P."/>
            <person name="Ishida K.-I."/>
            <person name="Kim E."/>
            <person name="Koreny L."/>
            <person name="Kroth P.G."/>
            <person name="Liu Y."/>
            <person name="Malik S.-B."/>
            <person name="Maier U.G."/>
            <person name="McRose D."/>
            <person name="Mock T."/>
            <person name="Neilson J.A."/>
            <person name="Onodera N.T."/>
            <person name="Poole A.M."/>
            <person name="Pritham E.J."/>
            <person name="Richards T.A."/>
            <person name="Rocap G."/>
            <person name="Roy S.W."/>
            <person name="Sarai C."/>
            <person name="Schaack S."/>
            <person name="Shirato S."/>
            <person name="Slamovits C.H."/>
            <person name="Spencer D.F."/>
            <person name="Suzuki S."/>
            <person name="Worden A.Z."/>
            <person name="Zauner S."/>
            <person name="Barry K."/>
            <person name="Bell C."/>
            <person name="Bharti A.K."/>
            <person name="Crow J.A."/>
            <person name="Grimwood J."/>
            <person name="Kramer R."/>
            <person name="Lindquist E."/>
            <person name="Lucas S."/>
            <person name="Salamov A."/>
            <person name="McFadden G.I."/>
            <person name="Lane C.E."/>
            <person name="Keeling P.J."/>
            <person name="Gray M.W."/>
            <person name="Grigoriev I.V."/>
            <person name="Archibald J.M."/>
        </authorList>
    </citation>
    <scope>NUCLEOTIDE SEQUENCE</scope>
    <source>
        <strain evidence="20">CCMP2712</strain>
    </source>
</reference>
<comment type="subcellular location">
    <subcellularLocation>
        <location evidence="1">Plastid</location>
        <location evidence="1">Chloroplast</location>
    </subcellularLocation>
</comment>
<evidence type="ECO:0000256" key="14">
    <source>
        <dbReference type="ARBA" id="ARBA00047663"/>
    </source>
</evidence>
<dbReference type="GO" id="GO:0042803">
    <property type="term" value="F:protein homodimerization activity"/>
    <property type="evidence" value="ECO:0007669"/>
    <property type="project" value="UniProtKB-ARBA"/>
</dbReference>
<dbReference type="EMBL" id="JH993029">
    <property type="protein sequence ID" value="EKX40700.1"/>
    <property type="molecule type" value="Genomic_DNA"/>
</dbReference>
<gene>
    <name evidence="18" type="ORF">GUITHDRAFT_164595</name>
</gene>
<feature type="chain" id="PRO_5008770588" description="Phosphoribulokinase" evidence="16">
    <location>
        <begin position="18"/>
        <end position="436"/>
    </location>
</feature>
<keyword evidence="9" id="KW-0547">Nucleotide-binding</keyword>
<dbReference type="InterPro" id="IPR006083">
    <property type="entry name" value="PRK/URK"/>
</dbReference>
<evidence type="ECO:0000256" key="2">
    <source>
        <dbReference type="ARBA" id="ARBA00005215"/>
    </source>
</evidence>
<keyword evidence="7" id="KW-0934">Plastid</keyword>
<keyword evidence="11" id="KW-0067">ATP-binding</keyword>
<evidence type="ECO:0000259" key="17">
    <source>
        <dbReference type="Pfam" id="PF00485"/>
    </source>
</evidence>
<evidence type="ECO:0000313" key="18">
    <source>
        <dbReference type="EMBL" id="EKX40700.1"/>
    </source>
</evidence>
<evidence type="ECO:0000256" key="11">
    <source>
        <dbReference type="ARBA" id="ARBA00022840"/>
    </source>
</evidence>
<evidence type="ECO:0000256" key="10">
    <source>
        <dbReference type="ARBA" id="ARBA00022777"/>
    </source>
</evidence>
<keyword evidence="5" id="KW-0602">Photosynthesis</keyword>
<keyword evidence="4" id="KW-0150">Chloroplast</keyword>
<protein>
    <recommendedName>
        <fullName evidence="15">Phosphoribulokinase</fullName>
        <ecNumber evidence="15">2.7.1.19</ecNumber>
    </recommendedName>
</protein>
<dbReference type="CDD" id="cd02026">
    <property type="entry name" value="PRK"/>
    <property type="match status" value="1"/>
</dbReference>
<dbReference type="SUPFAM" id="SSF52540">
    <property type="entry name" value="P-loop containing nucleoside triphosphate hydrolases"/>
    <property type="match status" value="1"/>
</dbReference>
<comment type="catalytic activity">
    <reaction evidence="14 15">
        <text>D-ribulose 5-phosphate + ATP = D-ribulose 1,5-bisphosphate + ADP + H(+)</text>
        <dbReference type="Rhea" id="RHEA:19365"/>
        <dbReference type="ChEBI" id="CHEBI:15378"/>
        <dbReference type="ChEBI" id="CHEBI:30616"/>
        <dbReference type="ChEBI" id="CHEBI:57870"/>
        <dbReference type="ChEBI" id="CHEBI:58121"/>
        <dbReference type="ChEBI" id="CHEBI:456216"/>
        <dbReference type="EC" id="2.7.1.19"/>
    </reaction>
</comment>
<evidence type="ECO:0000256" key="8">
    <source>
        <dbReference type="ARBA" id="ARBA00022679"/>
    </source>
</evidence>
<dbReference type="Gene3D" id="3.40.50.300">
    <property type="entry name" value="P-loop containing nucleotide triphosphate hydrolases"/>
    <property type="match status" value="1"/>
</dbReference>
<dbReference type="RefSeq" id="XP_005827680.1">
    <property type="nucleotide sequence ID" value="XM_005827623.1"/>
</dbReference>
<evidence type="ECO:0000256" key="9">
    <source>
        <dbReference type="ARBA" id="ARBA00022741"/>
    </source>
</evidence>
<feature type="domain" description="Phosphoribulokinase/uridine kinase" evidence="17">
    <location>
        <begin position="97"/>
        <end position="293"/>
    </location>
</feature>
<dbReference type="EC" id="2.7.1.19" evidence="15"/>
<reference evidence="18 20" key="1">
    <citation type="journal article" date="2012" name="Nature">
        <title>Algal genomes reveal evolutionary mosaicism and the fate of nucleomorphs.</title>
        <authorList>
            <consortium name="DOE Joint Genome Institute"/>
            <person name="Curtis B.A."/>
            <person name="Tanifuji G."/>
            <person name="Burki F."/>
            <person name="Gruber A."/>
            <person name="Irimia M."/>
            <person name="Maruyama S."/>
            <person name="Arias M.C."/>
            <person name="Ball S.G."/>
            <person name="Gile G.H."/>
            <person name="Hirakawa Y."/>
            <person name="Hopkins J.F."/>
            <person name="Kuo A."/>
            <person name="Rensing S.A."/>
            <person name="Schmutz J."/>
            <person name="Symeonidi A."/>
            <person name="Elias M."/>
            <person name="Eveleigh R.J."/>
            <person name="Herman E.K."/>
            <person name="Klute M.J."/>
            <person name="Nakayama T."/>
            <person name="Obornik M."/>
            <person name="Reyes-Prieto A."/>
            <person name="Armbrust E.V."/>
            <person name="Aves S.J."/>
            <person name="Beiko R.G."/>
            <person name="Coutinho P."/>
            <person name="Dacks J.B."/>
            <person name="Durnford D.G."/>
            <person name="Fast N.M."/>
            <person name="Green B.R."/>
            <person name="Grisdale C.J."/>
            <person name="Hempel F."/>
            <person name="Henrissat B."/>
            <person name="Hoppner M.P."/>
            <person name="Ishida K."/>
            <person name="Kim E."/>
            <person name="Koreny L."/>
            <person name="Kroth P.G."/>
            <person name="Liu Y."/>
            <person name="Malik S.B."/>
            <person name="Maier U.G."/>
            <person name="McRose D."/>
            <person name="Mock T."/>
            <person name="Neilson J.A."/>
            <person name="Onodera N.T."/>
            <person name="Poole A.M."/>
            <person name="Pritham E.J."/>
            <person name="Richards T.A."/>
            <person name="Rocap G."/>
            <person name="Roy S.W."/>
            <person name="Sarai C."/>
            <person name="Schaack S."/>
            <person name="Shirato S."/>
            <person name="Slamovits C.H."/>
            <person name="Spencer D.F."/>
            <person name="Suzuki S."/>
            <person name="Worden A.Z."/>
            <person name="Zauner S."/>
            <person name="Barry K."/>
            <person name="Bell C."/>
            <person name="Bharti A.K."/>
            <person name="Crow J.A."/>
            <person name="Grimwood J."/>
            <person name="Kramer R."/>
            <person name="Lindquist E."/>
            <person name="Lucas S."/>
            <person name="Salamov A."/>
            <person name="McFadden G.I."/>
            <person name="Lane C.E."/>
            <person name="Keeling P.J."/>
            <person name="Gray M.W."/>
            <person name="Grigoriev I.V."/>
            <person name="Archibald J.M."/>
        </authorList>
    </citation>
    <scope>NUCLEOTIDE SEQUENCE</scope>
    <source>
        <strain evidence="18 20">CCMP2712</strain>
    </source>
</reference>
<evidence type="ECO:0000256" key="1">
    <source>
        <dbReference type="ARBA" id="ARBA00004229"/>
    </source>
</evidence>
<dbReference type="eggNOG" id="KOG4203">
    <property type="taxonomic scope" value="Eukaryota"/>
</dbReference>
<evidence type="ECO:0000313" key="19">
    <source>
        <dbReference type="EnsemblProtists" id="EKX40700"/>
    </source>
</evidence>
<dbReference type="InterPro" id="IPR027417">
    <property type="entry name" value="P-loop_NTPase"/>
</dbReference>
<dbReference type="Pfam" id="PF00485">
    <property type="entry name" value="PRK"/>
    <property type="match status" value="1"/>
</dbReference>
<dbReference type="GO" id="GO:0019253">
    <property type="term" value="P:reductive pentose-phosphate cycle"/>
    <property type="evidence" value="ECO:0007669"/>
    <property type="project" value="UniProtKB-UniPathway"/>
</dbReference>
<proteinExistence type="inferred from homology"/>
<evidence type="ECO:0000256" key="16">
    <source>
        <dbReference type="SAM" id="SignalP"/>
    </source>
</evidence>
<dbReference type="InterPro" id="IPR006082">
    <property type="entry name" value="PRK"/>
</dbReference>
<evidence type="ECO:0000256" key="12">
    <source>
        <dbReference type="ARBA" id="ARBA00022946"/>
    </source>
</evidence>
<dbReference type="AlphaFoldDB" id="L1IXZ3"/>
<feature type="signal peptide" evidence="16">
    <location>
        <begin position="1"/>
        <end position="17"/>
    </location>
</feature>
<evidence type="ECO:0000256" key="13">
    <source>
        <dbReference type="ARBA" id="ARBA00023157"/>
    </source>
</evidence>
<evidence type="ECO:0000256" key="7">
    <source>
        <dbReference type="ARBA" id="ARBA00022640"/>
    </source>
</evidence>
<dbReference type="KEGG" id="gtt:GUITHDRAFT_164595"/>
<dbReference type="PaxDb" id="55529-EKX40700"/>
<dbReference type="GO" id="GO:0009507">
    <property type="term" value="C:chloroplast"/>
    <property type="evidence" value="ECO:0007669"/>
    <property type="project" value="UniProtKB-SubCell"/>
</dbReference>
<evidence type="ECO:0000256" key="3">
    <source>
        <dbReference type="ARBA" id="ARBA00009719"/>
    </source>
</evidence>
<dbReference type="OrthoDB" id="738517at2759"/>
<keyword evidence="10 18" id="KW-0418">Kinase</keyword>
<dbReference type="NCBIfam" id="NF005655">
    <property type="entry name" value="PRK07429.1"/>
    <property type="match status" value="1"/>
</dbReference>
<dbReference type="EnsemblProtists" id="EKX40700">
    <property type="protein sequence ID" value="EKX40700"/>
    <property type="gene ID" value="GUITHDRAFT_164595"/>
</dbReference>
<keyword evidence="20" id="KW-1185">Reference proteome</keyword>
<keyword evidence="8" id="KW-0808">Transferase</keyword>
<dbReference type="PRINTS" id="PR00478">
    <property type="entry name" value="PHRIBLKINASE"/>
</dbReference>
<sequence>MHALLVALLGLATGASAYVGPAGFVPRARSSQAISRSQGHAFALRAPLSSAAHFGTPLASRSTFASPVSLRVTNDKEMDLAIQQISMSLASGQKPVVIGLAADSGCGKSTFMRRVTACFGGASKLNPIGRETNTLISDMTTVICLDDYHLNDRQGRKKTGLTALDPRENNFDLMYEQVKALKEGKKIMKPIYNHVNGTLDEPEEITPTPIIIFEGLHPFYDKRVEELMDFKIYVDITPEVKFNWKVQRDHEERGHSIESIKQQIEARKPDFDAYIDPQKNKADCVIQVLPTQLAANDKTHLNVKLIQCKDVDHFAPTYLWDEGSDIEWVPPRSKLASSAPGVGMKIYQKNEKWAGKDAAVIGMDGKYDKIDEMMYVEKQFASTGSKFVGEVTKKMLEYEGQPGSNDGTGFLQTITALKVREIYEGIAKVKVPAQAN</sequence>
<dbReference type="GeneID" id="17297321"/>
<dbReference type="PROSITE" id="PS00567">
    <property type="entry name" value="PHOSPHORIBULOKINASE"/>
    <property type="match status" value="1"/>
</dbReference>
<evidence type="ECO:0000256" key="6">
    <source>
        <dbReference type="ARBA" id="ARBA00022567"/>
    </source>
</evidence>
<dbReference type="HOGENOM" id="CLU_033590_1_0_1"/>
<dbReference type="Proteomes" id="UP000011087">
    <property type="component" value="Unassembled WGS sequence"/>
</dbReference>
<keyword evidence="12" id="KW-0809">Transit peptide</keyword>
<evidence type="ECO:0000256" key="5">
    <source>
        <dbReference type="ARBA" id="ARBA00022531"/>
    </source>
</evidence>
<comment type="pathway">
    <text evidence="2">Carbohydrate biosynthesis; Calvin cycle.</text>
</comment>
<keyword evidence="6" id="KW-0113">Calvin cycle</keyword>
<dbReference type="OMA" id="GLKMRAT"/>
<reference evidence="19" key="3">
    <citation type="submission" date="2015-06" db="UniProtKB">
        <authorList>
            <consortium name="EnsemblProtists"/>
        </authorList>
    </citation>
    <scope>IDENTIFICATION</scope>
</reference>
<accession>L1IXZ3</accession>
<keyword evidence="16" id="KW-0732">Signal</keyword>
<evidence type="ECO:0000256" key="15">
    <source>
        <dbReference type="RuleBase" id="RU004082"/>
    </source>
</evidence>
<comment type="similarity">
    <text evidence="3 15">Belongs to the phosphoribulokinase family.</text>
</comment>
<dbReference type="UniPathway" id="UPA00116"/>
<name>L1IXZ3_GUITC</name>
<dbReference type="STRING" id="905079.L1IXZ3"/>
<evidence type="ECO:0000256" key="4">
    <source>
        <dbReference type="ARBA" id="ARBA00022528"/>
    </source>
</evidence>
<organism evidence="18">
    <name type="scientific">Guillardia theta (strain CCMP2712)</name>
    <name type="common">Cryptophyte</name>
    <dbReference type="NCBI Taxonomy" id="905079"/>
    <lineage>
        <taxon>Eukaryota</taxon>
        <taxon>Cryptophyceae</taxon>
        <taxon>Pyrenomonadales</taxon>
        <taxon>Geminigeraceae</taxon>
        <taxon>Guillardia</taxon>
    </lineage>
</organism>
<dbReference type="PANTHER" id="PTHR10285">
    <property type="entry name" value="URIDINE KINASE"/>
    <property type="match status" value="1"/>
</dbReference>
<dbReference type="GO" id="GO:0005524">
    <property type="term" value="F:ATP binding"/>
    <property type="evidence" value="ECO:0007669"/>
    <property type="project" value="UniProtKB-KW"/>
</dbReference>